<accession>A0ABW3LRX2</accession>
<keyword evidence="3" id="KW-1185">Reference proteome</keyword>
<name>A0ABW3LRX2_9BACI</name>
<evidence type="ECO:0000256" key="1">
    <source>
        <dbReference type="SAM" id="Phobius"/>
    </source>
</evidence>
<organism evidence="2 3">
    <name type="scientific">Virgibacillus byunsanensis</name>
    <dbReference type="NCBI Taxonomy" id="570945"/>
    <lineage>
        <taxon>Bacteria</taxon>
        <taxon>Bacillati</taxon>
        <taxon>Bacillota</taxon>
        <taxon>Bacilli</taxon>
        <taxon>Bacillales</taxon>
        <taxon>Bacillaceae</taxon>
        <taxon>Virgibacillus</taxon>
    </lineage>
</organism>
<feature type="transmembrane region" description="Helical" evidence="1">
    <location>
        <begin position="123"/>
        <end position="142"/>
    </location>
</feature>
<proteinExistence type="predicted"/>
<dbReference type="EMBL" id="JBHTKJ010000073">
    <property type="protein sequence ID" value="MFD1040402.1"/>
    <property type="molecule type" value="Genomic_DNA"/>
</dbReference>
<evidence type="ECO:0000313" key="2">
    <source>
        <dbReference type="EMBL" id="MFD1040402.1"/>
    </source>
</evidence>
<feature type="transmembrane region" description="Helical" evidence="1">
    <location>
        <begin position="7"/>
        <end position="23"/>
    </location>
</feature>
<gene>
    <name evidence="2" type="ORF">ACFQ3N_18660</name>
</gene>
<dbReference type="RefSeq" id="WP_390364455.1">
    <property type="nucleotide sequence ID" value="NZ_JBHTKJ010000073.1"/>
</dbReference>
<comment type="caution">
    <text evidence="2">The sequence shown here is derived from an EMBL/GenBank/DDBJ whole genome shotgun (WGS) entry which is preliminary data.</text>
</comment>
<protein>
    <submittedName>
        <fullName evidence="2">Uncharacterized protein</fullName>
    </submittedName>
</protein>
<evidence type="ECO:0000313" key="3">
    <source>
        <dbReference type="Proteomes" id="UP001597040"/>
    </source>
</evidence>
<sequence length="148" mass="17383">MTKYKNEIILVLIPFVYGLLANLTDSTLLTPVLTQIIFLLFWYLVGVKFAKLNKDKITSFLYGNSIWGLSFLVFIWQFILLDDNSRNFFLAGVSQYYMFPFIWIGRELTVMFIDVYHGTTIMLLAYLSMLVIFLLGFSYGWMKEKLYS</sequence>
<keyword evidence="1" id="KW-1133">Transmembrane helix</keyword>
<dbReference type="Proteomes" id="UP001597040">
    <property type="component" value="Unassembled WGS sequence"/>
</dbReference>
<feature type="transmembrane region" description="Helical" evidence="1">
    <location>
        <begin position="29"/>
        <end position="47"/>
    </location>
</feature>
<reference evidence="3" key="1">
    <citation type="journal article" date="2019" name="Int. J. Syst. Evol. Microbiol.">
        <title>The Global Catalogue of Microorganisms (GCM) 10K type strain sequencing project: providing services to taxonomists for standard genome sequencing and annotation.</title>
        <authorList>
            <consortium name="The Broad Institute Genomics Platform"/>
            <consortium name="The Broad Institute Genome Sequencing Center for Infectious Disease"/>
            <person name="Wu L."/>
            <person name="Ma J."/>
        </authorList>
    </citation>
    <scope>NUCLEOTIDE SEQUENCE [LARGE SCALE GENOMIC DNA]</scope>
    <source>
        <strain evidence="3">CCUG 56754</strain>
    </source>
</reference>
<feature type="transmembrane region" description="Helical" evidence="1">
    <location>
        <begin position="59"/>
        <end position="81"/>
    </location>
</feature>
<keyword evidence="1" id="KW-0812">Transmembrane</keyword>
<keyword evidence="1" id="KW-0472">Membrane</keyword>